<comment type="similarity">
    <text evidence="1">Belongs to the SIP oxidoreductase family.</text>
</comment>
<evidence type="ECO:0000259" key="2">
    <source>
        <dbReference type="PROSITE" id="PS51384"/>
    </source>
</evidence>
<name>A0A1I1KSD9_9RHOB</name>
<dbReference type="Gene3D" id="3.40.50.80">
    <property type="entry name" value="Nucleotide-binding domain of ferredoxin-NADP reductase (FNR) module"/>
    <property type="match status" value="1"/>
</dbReference>
<dbReference type="PANTHER" id="PTHR30157:SF0">
    <property type="entry name" value="NADPH-DEPENDENT FERRIC-CHELATE REDUCTASE"/>
    <property type="match status" value="1"/>
</dbReference>
<dbReference type="GO" id="GO:0016491">
    <property type="term" value="F:oxidoreductase activity"/>
    <property type="evidence" value="ECO:0007669"/>
    <property type="project" value="InterPro"/>
</dbReference>
<dbReference type="InterPro" id="IPR013113">
    <property type="entry name" value="SIP_FAD-bd"/>
</dbReference>
<evidence type="ECO:0000256" key="1">
    <source>
        <dbReference type="ARBA" id="ARBA00035644"/>
    </source>
</evidence>
<evidence type="ECO:0000313" key="4">
    <source>
        <dbReference type="Proteomes" id="UP000231644"/>
    </source>
</evidence>
<dbReference type="PANTHER" id="PTHR30157">
    <property type="entry name" value="FERRIC REDUCTASE, NADPH-DEPENDENT"/>
    <property type="match status" value="1"/>
</dbReference>
<organism evidence="3 4">
    <name type="scientific">Pseudooceanicola nitratireducens</name>
    <dbReference type="NCBI Taxonomy" id="517719"/>
    <lineage>
        <taxon>Bacteria</taxon>
        <taxon>Pseudomonadati</taxon>
        <taxon>Pseudomonadota</taxon>
        <taxon>Alphaproteobacteria</taxon>
        <taxon>Rhodobacterales</taxon>
        <taxon>Paracoccaceae</taxon>
        <taxon>Pseudooceanicola</taxon>
    </lineage>
</organism>
<dbReference type="Proteomes" id="UP000231644">
    <property type="component" value="Unassembled WGS sequence"/>
</dbReference>
<reference evidence="3 4" key="1">
    <citation type="submission" date="2016-10" db="EMBL/GenBank/DDBJ databases">
        <authorList>
            <person name="de Groot N.N."/>
        </authorList>
    </citation>
    <scope>NUCLEOTIDE SEQUENCE [LARGE SCALE GENOMIC DNA]</scope>
    <source>
        <strain evidence="3 4">DSM 29619</strain>
    </source>
</reference>
<dbReference type="CDD" id="cd06193">
    <property type="entry name" value="siderophore_interacting"/>
    <property type="match status" value="1"/>
</dbReference>
<proteinExistence type="inferred from homology"/>
<protein>
    <submittedName>
        <fullName evidence="3">NADPH-dependent ferric siderophore reductase, contains FAD-binding and SIP domains</fullName>
    </submittedName>
</protein>
<dbReference type="Gene3D" id="2.40.30.10">
    <property type="entry name" value="Translation factors"/>
    <property type="match status" value="1"/>
</dbReference>
<dbReference type="InterPro" id="IPR017938">
    <property type="entry name" value="Riboflavin_synthase-like_b-brl"/>
</dbReference>
<dbReference type="EMBL" id="FOLX01000001">
    <property type="protein sequence ID" value="SFC63726.1"/>
    <property type="molecule type" value="Genomic_DNA"/>
</dbReference>
<dbReference type="PROSITE" id="PS51384">
    <property type="entry name" value="FAD_FR"/>
    <property type="match status" value="1"/>
</dbReference>
<dbReference type="Pfam" id="PF08021">
    <property type="entry name" value="FAD_binding_9"/>
    <property type="match status" value="1"/>
</dbReference>
<dbReference type="InterPro" id="IPR017927">
    <property type="entry name" value="FAD-bd_FR_type"/>
</dbReference>
<sequence>MATPPNRTARLMDVRQKVWLTPNMIRVTCAADWITTLEPGIEGAHFKLFLPAPDQSADAFADQLENGPRPAVRTYTIRHIRPTSGEIDIDFVDHGDAGPASAWARRCVPGDVAGFAGPGPVKIKDFHAATYVLAADMSALPVAAATLEAMPRDATGTAWLEITTPEDRQDIDAPKGIDIHWLVHPDPAQPATQSVEKIAAMPDLGDSVQTCIAGESGMIRILRDEIVNRRGVPKAEAYISGYWKIGLIEDEHQQAKRAGTAG</sequence>
<dbReference type="RefSeq" id="WP_244525547.1">
    <property type="nucleotide sequence ID" value="NZ_FNZG01000003.1"/>
</dbReference>
<dbReference type="InterPro" id="IPR007037">
    <property type="entry name" value="SIP_rossman_dom"/>
</dbReference>
<dbReference type="Pfam" id="PF04954">
    <property type="entry name" value="SIP"/>
    <property type="match status" value="1"/>
</dbReference>
<dbReference type="AlphaFoldDB" id="A0A1I1KSD9"/>
<feature type="domain" description="FAD-binding FR-type" evidence="2">
    <location>
        <begin position="4"/>
        <end position="125"/>
    </location>
</feature>
<evidence type="ECO:0000313" key="3">
    <source>
        <dbReference type="EMBL" id="SFC63726.1"/>
    </source>
</evidence>
<dbReference type="STRING" id="517719.SAMN05421762_1621"/>
<keyword evidence="4" id="KW-1185">Reference proteome</keyword>
<accession>A0A1I1KSD9</accession>
<dbReference type="InterPro" id="IPR039261">
    <property type="entry name" value="FNR_nucleotide-bd"/>
</dbReference>
<dbReference type="InterPro" id="IPR039374">
    <property type="entry name" value="SIP_fam"/>
</dbReference>
<dbReference type="SUPFAM" id="SSF63380">
    <property type="entry name" value="Riboflavin synthase domain-like"/>
    <property type="match status" value="1"/>
</dbReference>
<gene>
    <name evidence="3" type="ORF">SAMN05421762_1621</name>
</gene>